<feature type="region of interest" description="Disordered" evidence="1">
    <location>
        <begin position="41"/>
        <end position="86"/>
    </location>
</feature>
<evidence type="ECO:0000313" key="3">
    <source>
        <dbReference type="Proteomes" id="UP000663889"/>
    </source>
</evidence>
<sequence>VLSHNEGDQSILPVIAELTGGGCGFYTKAAMRRLDERRIYSEHKRKQTEETTNLTKETFDSERGDRMSLGVSDDDALDDSYIPGAY</sequence>
<reference evidence="2" key="1">
    <citation type="submission" date="2021-02" db="EMBL/GenBank/DDBJ databases">
        <authorList>
            <person name="Nowell W R."/>
        </authorList>
    </citation>
    <scope>NUCLEOTIDE SEQUENCE</scope>
</reference>
<gene>
    <name evidence="2" type="ORF">SEV965_LOCUS39444</name>
</gene>
<evidence type="ECO:0000313" key="2">
    <source>
        <dbReference type="EMBL" id="CAF1567832.1"/>
    </source>
</evidence>
<dbReference type="AlphaFoldDB" id="A0A815YAY5"/>
<feature type="compositionally biased region" description="Basic and acidic residues" evidence="1">
    <location>
        <begin position="57"/>
        <end position="66"/>
    </location>
</feature>
<accession>A0A815YAY5</accession>
<proteinExistence type="predicted"/>
<dbReference type="Proteomes" id="UP000663889">
    <property type="component" value="Unassembled WGS sequence"/>
</dbReference>
<feature type="non-terminal residue" evidence="2">
    <location>
        <position position="1"/>
    </location>
</feature>
<evidence type="ECO:0000256" key="1">
    <source>
        <dbReference type="SAM" id="MobiDB-lite"/>
    </source>
</evidence>
<comment type="caution">
    <text evidence="2">The sequence shown here is derived from an EMBL/GenBank/DDBJ whole genome shotgun (WGS) entry which is preliminary data.</text>
</comment>
<organism evidence="2 3">
    <name type="scientific">Rotaria sordida</name>
    <dbReference type="NCBI Taxonomy" id="392033"/>
    <lineage>
        <taxon>Eukaryota</taxon>
        <taxon>Metazoa</taxon>
        <taxon>Spiralia</taxon>
        <taxon>Gnathifera</taxon>
        <taxon>Rotifera</taxon>
        <taxon>Eurotatoria</taxon>
        <taxon>Bdelloidea</taxon>
        <taxon>Philodinida</taxon>
        <taxon>Philodinidae</taxon>
        <taxon>Rotaria</taxon>
    </lineage>
</organism>
<dbReference type="EMBL" id="CAJNOU010014157">
    <property type="protein sequence ID" value="CAF1567832.1"/>
    <property type="molecule type" value="Genomic_DNA"/>
</dbReference>
<protein>
    <submittedName>
        <fullName evidence="2">Uncharacterized protein</fullName>
    </submittedName>
</protein>
<name>A0A815YAY5_9BILA</name>